<evidence type="ECO:0000313" key="5">
    <source>
        <dbReference type="Proteomes" id="UP000246410"/>
    </source>
</evidence>
<dbReference type="GO" id="GO:0004467">
    <property type="term" value="F:long-chain fatty acid-CoA ligase activity"/>
    <property type="evidence" value="ECO:0007669"/>
    <property type="project" value="TreeGrafter"/>
</dbReference>
<dbReference type="Pfam" id="PF23562">
    <property type="entry name" value="AMP-binding_C_3"/>
    <property type="match status" value="1"/>
</dbReference>
<dbReference type="Pfam" id="PF00501">
    <property type="entry name" value="AMP-binding"/>
    <property type="match status" value="1"/>
</dbReference>
<dbReference type="GO" id="GO:0016020">
    <property type="term" value="C:membrane"/>
    <property type="evidence" value="ECO:0007669"/>
    <property type="project" value="TreeGrafter"/>
</dbReference>
<feature type="domain" description="AMP-dependent synthetase/ligase" evidence="3">
    <location>
        <begin position="24"/>
        <end position="425"/>
    </location>
</feature>
<gene>
    <name evidence="4" type="ORF">DFR69_11110</name>
</gene>
<dbReference type="PANTHER" id="PTHR43272">
    <property type="entry name" value="LONG-CHAIN-FATTY-ACID--COA LIGASE"/>
    <property type="match status" value="1"/>
</dbReference>
<dbReference type="PANTHER" id="PTHR43272:SF33">
    <property type="entry name" value="AMP-BINDING DOMAIN-CONTAINING PROTEIN-RELATED"/>
    <property type="match status" value="1"/>
</dbReference>
<dbReference type="GO" id="GO:0005524">
    <property type="term" value="F:ATP binding"/>
    <property type="evidence" value="ECO:0007669"/>
    <property type="project" value="UniProtKB-KW"/>
</dbReference>
<protein>
    <submittedName>
        <fullName evidence="4">Long-chain acyl-CoA synthetase</fullName>
    </submittedName>
</protein>
<proteinExistence type="predicted"/>
<name>A0A317N6X1_9NOCA</name>
<dbReference type="Proteomes" id="UP000246410">
    <property type="component" value="Unassembled WGS sequence"/>
</dbReference>
<keyword evidence="5" id="KW-1185">Reference proteome</keyword>
<accession>A0A317N6X1</accession>
<dbReference type="Gene3D" id="3.40.50.12780">
    <property type="entry name" value="N-terminal domain of ligase-like"/>
    <property type="match status" value="1"/>
</dbReference>
<dbReference type="InterPro" id="IPR020845">
    <property type="entry name" value="AMP-binding_CS"/>
</dbReference>
<sequence length="617" mass="66851">MRESRTPAVSNPDPDACMTDAVTRNAIVYPDAVCFLTPTHDDGWREVSAEQFATQVRAVAKGLIASGVRPGDRVALMCGTRYEWIVLDHAIWFTAAITVTVYAGSAAEQLAWILQDSGATTLIVETDRDRTVADAARDSPELQEILQIDAGAIDQLIARGADIGEAELLARRHLLGAGADAVLVYTSGTTGKPKGVPLTHGNLAAMVDSSVQRLPTMCLPGTRTMLFLPLAHILAHAIALVAVHQRAVLSFTSDWTRLTELFTELRPSSVLALPRVFEELYATAERMARDNGTGALFARAADIAVDYSRALDTSGPDHLLRMEHEGFDQAVYRHVRSLFGAGCSHALCGGAPLAPRLAHFFRGAGIPIAEGYGLTETTAAITLNGTEPGSQRIGTVGRPIPGHDAALADDDELLVRGPVVFTGYWNNDTATAEAFTADWFHTGDLASIDEDGYITITGHKKEIIITAGGKNIAPAPLEEAVQRHPLIGHCMLVGDGKPYIAALITLDPDGLTDWLTRHNLDHGRSPAQLIEDHRLLAEIETTVTAANTEFSPAERIRKYHVLTRQWSPDSGELTPKMTVRRPVVLTRYRHEIEQLYDDHEQLRTAPAVSSDSLVTDT</sequence>
<keyword evidence="2" id="KW-0067">ATP-binding</keyword>
<dbReference type="RefSeq" id="WP_110040311.1">
    <property type="nucleotide sequence ID" value="NZ_QGTL01000011.1"/>
</dbReference>
<organism evidence="4 5">
    <name type="scientific">Nocardia neocaledoniensis</name>
    <dbReference type="NCBI Taxonomy" id="236511"/>
    <lineage>
        <taxon>Bacteria</taxon>
        <taxon>Bacillati</taxon>
        <taxon>Actinomycetota</taxon>
        <taxon>Actinomycetes</taxon>
        <taxon>Mycobacteriales</taxon>
        <taxon>Nocardiaceae</taxon>
        <taxon>Nocardia</taxon>
    </lineage>
</organism>
<evidence type="ECO:0000313" key="4">
    <source>
        <dbReference type="EMBL" id="PWV71021.1"/>
    </source>
</evidence>
<keyword evidence="1" id="KW-0547">Nucleotide-binding</keyword>
<evidence type="ECO:0000256" key="2">
    <source>
        <dbReference type="ARBA" id="ARBA00022840"/>
    </source>
</evidence>
<dbReference type="InterPro" id="IPR000873">
    <property type="entry name" value="AMP-dep_synth/lig_dom"/>
</dbReference>
<dbReference type="InterPro" id="IPR042099">
    <property type="entry name" value="ANL_N_sf"/>
</dbReference>
<dbReference type="CDD" id="cd05907">
    <property type="entry name" value="VL_LC_FACS_like"/>
    <property type="match status" value="1"/>
</dbReference>
<evidence type="ECO:0000256" key="1">
    <source>
        <dbReference type="ARBA" id="ARBA00022741"/>
    </source>
</evidence>
<dbReference type="SUPFAM" id="SSF56801">
    <property type="entry name" value="Acetyl-CoA synthetase-like"/>
    <property type="match status" value="1"/>
</dbReference>
<reference evidence="4 5" key="1">
    <citation type="submission" date="2018-05" db="EMBL/GenBank/DDBJ databases">
        <title>Genomic Encyclopedia of Type Strains, Phase IV (KMG-IV): sequencing the most valuable type-strain genomes for metagenomic binning, comparative biology and taxonomic classification.</title>
        <authorList>
            <person name="Goeker M."/>
        </authorList>
    </citation>
    <scope>NUCLEOTIDE SEQUENCE [LARGE SCALE GENOMIC DNA]</scope>
    <source>
        <strain evidence="4 5">DSM 44717</strain>
    </source>
</reference>
<dbReference type="PROSITE" id="PS00455">
    <property type="entry name" value="AMP_BINDING"/>
    <property type="match status" value="1"/>
</dbReference>
<dbReference type="EMBL" id="QGTL01000011">
    <property type="protein sequence ID" value="PWV71021.1"/>
    <property type="molecule type" value="Genomic_DNA"/>
</dbReference>
<evidence type="ECO:0000259" key="3">
    <source>
        <dbReference type="Pfam" id="PF00501"/>
    </source>
</evidence>
<comment type="caution">
    <text evidence="4">The sequence shown here is derived from an EMBL/GenBank/DDBJ whole genome shotgun (WGS) entry which is preliminary data.</text>
</comment>
<dbReference type="AlphaFoldDB" id="A0A317N6X1"/>